<feature type="non-terminal residue" evidence="2">
    <location>
        <position position="1"/>
    </location>
</feature>
<organism evidence="2 3">
    <name type="scientific">Catenaria anguillulae PL171</name>
    <dbReference type="NCBI Taxonomy" id="765915"/>
    <lineage>
        <taxon>Eukaryota</taxon>
        <taxon>Fungi</taxon>
        <taxon>Fungi incertae sedis</taxon>
        <taxon>Blastocladiomycota</taxon>
        <taxon>Blastocladiomycetes</taxon>
        <taxon>Blastocladiales</taxon>
        <taxon>Catenariaceae</taxon>
        <taxon>Catenaria</taxon>
    </lineage>
</organism>
<protein>
    <submittedName>
        <fullName evidence="2">Uncharacterized protein</fullName>
    </submittedName>
</protein>
<evidence type="ECO:0000313" key="2">
    <source>
        <dbReference type="EMBL" id="ORZ33315.1"/>
    </source>
</evidence>
<proteinExistence type="predicted"/>
<name>A0A1Y2HFJ3_9FUNG</name>
<dbReference type="Proteomes" id="UP000193411">
    <property type="component" value="Unassembled WGS sequence"/>
</dbReference>
<keyword evidence="3" id="KW-1185">Reference proteome</keyword>
<dbReference type="AlphaFoldDB" id="A0A1Y2HFJ3"/>
<feature type="compositionally biased region" description="Basic residues" evidence="1">
    <location>
        <begin position="1"/>
        <end position="11"/>
    </location>
</feature>
<reference evidence="2 3" key="1">
    <citation type="submission" date="2016-07" db="EMBL/GenBank/DDBJ databases">
        <title>Pervasive Adenine N6-methylation of Active Genes in Fungi.</title>
        <authorList>
            <consortium name="DOE Joint Genome Institute"/>
            <person name="Mondo S.J."/>
            <person name="Dannebaum R.O."/>
            <person name="Kuo R.C."/>
            <person name="Labutti K."/>
            <person name="Haridas S."/>
            <person name="Kuo A."/>
            <person name="Salamov A."/>
            <person name="Ahrendt S.R."/>
            <person name="Lipzen A."/>
            <person name="Sullivan W."/>
            <person name="Andreopoulos W.B."/>
            <person name="Clum A."/>
            <person name="Lindquist E."/>
            <person name="Daum C."/>
            <person name="Ramamoorthy G.K."/>
            <person name="Gryganskyi A."/>
            <person name="Culley D."/>
            <person name="Magnuson J.K."/>
            <person name="James T.Y."/>
            <person name="O'Malley M.A."/>
            <person name="Stajich J.E."/>
            <person name="Spatafora J.W."/>
            <person name="Visel A."/>
            <person name="Grigoriev I.V."/>
        </authorList>
    </citation>
    <scope>NUCLEOTIDE SEQUENCE [LARGE SCALE GENOMIC DNA]</scope>
    <source>
        <strain evidence="2 3">PL171</strain>
    </source>
</reference>
<feature type="region of interest" description="Disordered" evidence="1">
    <location>
        <begin position="1"/>
        <end position="59"/>
    </location>
</feature>
<dbReference type="EMBL" id="MCFL01000037">
    <property type="protein sequence ID" value="ORZ33315.1"/>
    <property type="molecule type" value="Genomic_DNA"/>
</dbReference>
<evidence type="ECO:0000256" key="1">
    <source>
        <dbReference type="SAM" id="MobiDB-lite"/>
    </source>
</evidence>
<gene>
    <name evidence="2" type="ORF">BCR44DRAFT_1438736</name>
</gene>
<sequence>RRTWRPPRRPPSRPSSRLCPGHSSTVSTRLRPTGRPQRPPSHHRPSREPRPRLPHRWASSLDLTCPLGHRLPLPRP</sequence>
<evidence type="ECO:0000313" key="3">
    <source>
        <dbReference type="Proteomes" id="UP000193411"/>
    </source>
</evidence>
<comment type="caution">
    <text evidence="2">The sequence shown here is derived from an EMBL/GenBank/DDBJ whole genome shotgun (WGS) entry which is preliminary data.</text>
</comment>
<accession>A0A1Y2HFJ3</accession>